<organism evidence="2 3">
    <name type="scientific">Lentinus brumalis</name>
    <dbReference type="NCBI Taxonomy" id="2498619"/>
    <lineage>
        <taxon>Eukaryota</taxon>
        <taxon>Fungi</taxon>
        <taxon>Dikarya</taxon>
        <taxon>Basidiomycota</taxon>
        <taxon>Agaricomycotina</taxon>
        <taxon>Agaricomycetes</taxon>
        <taxon>Polyporales</taxon>
        <taxon>Polyporaceae</taxon>
        <taxon>Lentinus</taxon>
    </lineage>
</organism>
<feature type="compositionally biased region" description="Polar residues" evidence="1">
    <location>
        <begin position="97"/>
        <end position="108"/>
    </location>
</feature>
<evidence type="ECO:0000313" key="2">
    <source>
        <dbReference type="EMBL" id="RDX52293.1"/>
    </source>
</evidence>
<reference evidence="2 3" key="1">
    <citation type="journal article" date="2018" name="Biotechnol. Biofuels">
        <title>Integrative visual omics of the white-rot fungus Polyporus brumalis exposes the biotechnological potential of its oxidative enzymes for delignifying raw plant biomass.</title>
        <authorList>
            <person name="Miyauchi S."/>
            <person name="Rancon A."/>
            <person name="Drula E."/>
            <person name="Hage H."/>
            <person name="Chaduli D."/>
            <person name="Favel A."/>
            <person name="Grisel S."/>
            <person name="Henrissat B."/>
            <person name="Herpoel-Gimbert I."/>
            <person name="Ruiz-Duenas F.J."/>
            <person name="Chevret D."/>
            <person name="Hainaut M."/>
            <person name="Lin J."/>
            <person name="Wang M."/>
            <person name="Pangilinan J."/>
            <person name="Lipzen A."/>
            <person name="Lesage-Meessen L."/>
            <person name="Navarro D."/>
            <person name="Riley R."/>
            <person name="Grigoriev I.V."/>
            <person name="Zhou S."/>
            <person name="Raouche S."/>
            <person name="Rosso M.N."/>
        </authorList>
    </citation>
    <scope>NUCLEOTIDE SEQUENCE [LARGE SCALE GENOMIC DNA]</scope>
    <source>
        <strain evidence="2 3">BRFM 1820</strain>
    </source>
</reference>
<proteinExistence type="predicted"/>
<protein>
    <submittedName>
        <fullName evidence="2">Uncharacterized protein</fullName>
    </submittedName>
</protein>
<feature type="region of interest" description="Disordered" evidence="1">
    <location>
        <begin position="94"/>
        <end position="130"/>
    </location>
</feature>
<dbReference type="Proteomes" id="UP000256964">
    <property type="component" value="Unassembled WGS sequence"/>
</dbReference>
<accession>A0A371DIE2</accession>
<feature type="compositionally biased region" description="Low complexity" evidence="1">
    <location>
        <begin position="115"/>
        <end position="130"/>
    </location>
</feature>
<name>A0A371DIE2_9APHY</name>
<evidence type="ECO:0000313" key="3">
    <source>
        <dbReference type="Proteomes" id="UP000256964"/>
    </source>
</evidence>
<sequence length="226" mass="24136">MFVTSVSRWGSSKATSPSQHRLQEISTVLSTSMTANFNYATYSERSYEAQQTVSISHYFWMTVAPSVTATHYVSVPPEGALRYPEHSRKVTGDITFDETSGTAPQAMSRNPRARVASTSSSSSAGCSGVCSHGRPENFVIAKAVRPHRNLITSCRSVDLGSPSLSHSDTDAHTSSTLVFERRVIESMGASLQADADAVDGDEGITFEATDFDGSLGAGSSSVTHLD</sequence>
<dbReference type="AlphaFoldDB" id="A0A371DIE2"/>
<dbReference type="EMBL" id="KZ857391">
    <property type="protein sequence ID" value="RDX52293.1"/>
    <property type="molecule type" value="Genomic_DNA"/>
</dbReference>
<evidence type="ECO:0000256" key="1">
    <source>
        <dbReference type="SAM" id="MobiDB-lite"/>
    </source>
</evidence>
<gene>
    <name evidence="2" type="ORF">OH76DRAFT_1416829</name>
</gene>
<keyword evidence="3" id="KW-1185">Reference proteome</keyword>